<dbReference type="InParanoid" id="A0A6P7LRP8"/>
<evidence type="ECO:0000313" key="11">
    <source>
        <dbReference type="RefSeq" id="XP_028996609.1"/>
    </source>
</evidence>
<dbReference type="OrthoDB" id="120976at2759"/>
<dbReference type="Pfam" id="PF13765">
    <property type="entry name" value="PRY"/>
    <property type="match status" value="1"/>
</dbReference>
<dbReference type="SMART" id="SM00368">
    <property type="entry name" value="LRR_RI"/>
    <property type="match status" value="4"/>
</dbReference>
<dbReference type="SUPFAM" id="SSF52047">
    <property type="entry name" value="RNI-like"/>
    <property type="match status" value="1"/>
</dbReference>
<feature type="domain" description="NACHT" evidence="9">
    <location>
        <begin position="189"/>
        <end position="323"/>
    </location>
</feature>
<dbReference type="Pfam" id="PF00622">
    <property type="entry name" value="SPRY"/>
    <property type="match status" value="1"/>
</dbReference>
<dbReference type="RefSeq" id="XP_028996609.1">
    <property type="nucleotide sequence ID" value="XM_029140776.3"/>
</dbReference>
<organism evidence="10 11">
    <name type="scientific">Betta splendens</name>
    <name type="common">Siamese fighting fish</name>
    <dbReference type="NCBI Taxonomy" id="158456"/>
    <lineage>
        <taxon>Eukaryota</taxon>
        <taxon>Metazoa</taxon>
        <taxon>Chordata</taxon>
        <taxon>Craniata</taxon>
        <taxon>Vertebrata</taxon>
        <taxon>Euteleostomi</taxon>
        <taxon>Actinopterygii</taxon>
        <taxon>Neopterygii</taxon>
        <taxon>Teleostei</taxon>
        <taxon>Neoteleostei</taxon>
        <taxon>Acanthomorphata</taxon>
        <taxon>Anabantaria</taxon>
        <taxon>Anabantiformes</taxon>
        <taxon>Anabantoidei</taxon>
        <taxon>Osphronemidae</taxon>
        <taxon>Betta</taxon>
    </lineage>
</organism>
<evidence type="ECO:0000256" key="1">
    <source>
        <dbReference type="ARBA" id="ARBA00004496"/>
    </source>
</evidence>
<dbReference type="SUPFAM" id="SSF47986">
    <property type="entry name" value="DEATH domain"/>
    <property type="match status" value="1"/>
</dbReference>
<dbReference type="Pfam" id="PF14484">
    <property type="entry name" value="FISNA"/>
    <property type="match status" value="1"/>
</dbReference>
<dbReference type="RefSeq" id="XP_055362452.1">
    <property type="nucleotide sequence ID" value="XM_055506477.1"/>
</dbReference>
<dbReference type="GO" id="GO:0005737">
    <property type="term" value="C:cytoplasm"/>
    <property type="evidence" value="ECO:0007669"/>
    <property type="project" value="UniProtKB-SubCell"/>
</dbReference>
<gene>
    <name evidence="11 12 13 14" type="primary">LOC114849382</name>
</gene>
<dbReference type="SMART" id="SM01288">
    <property type="entry name" value="FISNA"/>
    <property type="match status" value="1"/>
</dbReference>
<dbReference type="Gene3D" id="2.60.120.920">
    <property type="match status" value="1"/>
</dbReference>
<dbReference type="CDD" id="cd16040">
    <property type="entry name" value="SPRY_PRY_SNTX"/>
    <property type="match status" value="1"/>
</dbReference>
<name>A0A6P7LRP8_BETSP</name>
<evidence type="ECO:0000259" key="7">
    <source>
        <dbReference type="PROSITE" id="PS50188"/>
    </source>
</evidence>
<dbReference type="Pfam" id="PF17779">
    <property type="entry name" value="WHD_NOD2"/>
    <property type="match status" value="1"/>
</dbReference>
<proteinExistence type="predicted"/>
<dbReference type="InterPro" id="IPR004020">
    <property type="entry name" value="DAPIN"/>
</dbReference>
<dbReference type="Pfam" id="PF02758">
    <property type="entry name" value="PYRIN"/>
    <property type="match status" value="1"/>
</dbReference>
<dbReference type="SMART" id="SM01289">
    <property type="entry name" value="PYRIN"/>
    <property type="match status" value="1"/>
</dbReference>
<dbReference type="InterPro" id="IPR003877">
    <property type="entry name" value="SPRY_dom"/>
</dbReference>
<dbReference type="AlphaFoldDB" id="A0A6P7LRP8"/>
<sequence length="1068" mass="121015">MSRKERKTAAATREELLLRVLKDLEDNELKEFKWFLQKAEVLGQFPIIPKSRLDKADRTDTVDQMLQTYCETTLEVTKKVLRKLHRNDLVKILTEPNSEPLVEGFAECQKNIKSSLRKRFQCPSEKLKKGAKSQAQNEIYTEVYLKITESKDHELIQVEKKSRKPVRQDKTIRCKDIFKGSAGADRPVRTVVTKGVAGIGKTVLTQKFTLDWAEDEANQDIDFTVLFTFRELNVLKEQRFSLVELVHHFVTETKAARICSFEELKVVFILDGLDECRLHLDFRNTKVLTDILESTSVDELLTNLIKGNLLPSARLWITTRPAAANQIPPGCVDMVTEVSGFTDPQKLEYLRKKCGHEKLVSRIMTHMQTSQSFKVMSNIPVFCWITATVLEDLLETREKEELPETLTEMYIHLLLIQSKLKKAKHPGATDTDPNWNQANKEMIESLGKLAFEQLQKDNLVFYESDMTECSINTRAASIYSGMFTQILKEDKLLNQNKVFSFVHLSVQEFLAALYVHLKFINSGINLLSETQTSYWIPKIMRKSNVYQSAVDKALQSPNGHLDLFLRFLIGLSLEANQTLLRGLVKKTGCSAETNQETIKYIKERLEDNISLEKSMNLFYCLNELKDHSLLQETEKHLSSGSVSTEEFSAAQWSALVFLSLSSQTNSDVFELKKYSASEEALLRLLPLVKASNKAILSSCNLSEGSCKVLSSLLCSHSSSLRELDMSYNNVQDSGVKLLSAGLEGSHCPLKCLRLSGCNLSWRSCETLSLIICMQSSKLQLLDVSTNDLEDMGAQILSGGLTNSHCTLESLSLSGCMITEQGCASLASALSSNPSHLKELDLSYNHLGESGVELLSGEVKDRQSRLENLRVDCNGEKRLKRGLRKYACELELDPNTAHRNLKLCDSRRKVTAVKEEQPYPEHPERFDHCCWQLLCSQGLTGRCYWEVEVEGSVVIAVTYKRIGRRGKSADCRLGWSDQCWSLVRTDQYYSLWHNKREKRVLLPYYEPASSRVAVFVDCPAGILSFFSVSSNNLNHLHTFSTTFTEPVYPAFGFGFGFWSYDSSVTLCEV</sequence>
<dbReference type="Gene3D" id="3.40.50.300">
    <property type="entry name" value="P-loop containing nucleotide triphosphate hydrolases"/>
    <property type="match status" value="1"/>
</dbReference>
<dbReference type="InterPro" id="IPR006574">
    <property type="entry name" value="PRY"/>
</dbReference>
<evidence type="ECO:0000256" key="6">
    <source>
        <dbReference type="ARBA" id="ARBA00022840"/>
    </source>
</evidence>
<dbReference type="CDD" id="cd08321">
    <property type="entry name" value="Pyrin_ASC-like"/>
    <property type="match status" value="1"/>
</dbReference>
<dbReference type="SUPFAM" id="SSF49899">
    <property type="entry name" value="Concanavalin A-like lectins/glucanases"/>
    <property type="match status" value="1"/>
</dbReference>
<evidence type="ECO:0000256" key="3">
    <source>
        <dbReference type="ARBA" id="ARBA00022614"/>
    </source>
</evidence>
<evidence type="ECO:0000256" key="2">
    <source>
        <dbReference type="ARBA" id="ARBA00022490"/>
    </source>
</evidence>
<dbReference type="InterPro" id="IPR001611">
    <property type="entry name" value="Leu-rich_rpt"/>
</dbReference>
<dbReference type="FunFam" id="3.40.50.300:FF:001524">
    <property type="entry name" value="Si:dkey-126g1.7"/>
    <property type="match status" value="1"/>
</dbReference>
<dbReference type="InterPro" id="IPR001870">
    <property type="entry name" value="B30.2/SPRY"/>
</dbReference>
<dbReference type="Gene3D" id="3.80.10.10">
    <property type="entry name" value="Ribonuclease Inhibitor"/>
    <property type="match status" value="1"/>
</dbReference>
<dbReference type="InterPro" id="IPR041075">
    <property type="entry name" value="NOD1/2_WH"/>
</dbReference>
<dbReference type="SMART" id="SM00589">
    <property type="entry name" value="PRY"/>
    <property type="match status" value="1"/>
</dbReference>
<dbReference type="InterPro" id="IPR007111">
    <property type="entry name" value="NACHT_NTPase"/>
</dbReference>
<dbReference type="Pfam" id="PF13516">
    <property type="entry name" value="LRR_6"/>
    <property type="match status" value="3"/>
</dbReference>
<reference evidence="11 12" key="1">
    <citation type="submission" date="2025-04" db="UniProtKB">
        <authorList>
            <consortium name="RefSeq"/>
        </authorList>
    </citation>
    <scope>IDENTIFICATION</scope>
</reference>
<dbReference type="InterPro" id="IPR051261">
    <property type="entry name" value="NLR"/>
</dbReference>
<dbReference type="GO" id="GO:0005524">
    <property type="term" value="F:ATP binding"/>
    <property type="evidence" value="ECO:0007669"/>
    <property type="project" value="UniProtKB-KW"/>
</dbReference>
<dbReference type="InterPro" id="IPR043136">
    <property type="entry name" value="B30.2/SPRY_sf"/>
</dbReference>
<dbReference type="KEGG" id="bspl:114849382"/>
<dbReference type="InterPro" id="IPR003879">
    <property type="entry name" value="Butyrophylin_SPRY"/>
</dbReference>
<keyword evidence="6" id="KW-0067">ATP-binding</keyword>
<dbReference type="InterPro" id="IPR029495">
    <property type="entry name" value="NACHT-assoc"/>
</dbReference>
<dbReference type="PANTHER" id="PTHR24106">
    <property type="entry name" value="NACHT, LRR AND CARD DOMAINS-CONTAINING"/>
    <property type="match status" value="1"/>
</dbReference>
<dbReference type="PRINTS" id="PR01407">
    <property type="entry name" value="BUTYPHLNCDUF"/>
</dbReference>
<dbReference type="InterPro" id="IPR013320">
    <property type="entry name" value="ConA-like_dom_sf"/>
</dbReference>
<dbReference type="PROSITE" id="PS50824">
    <property type="entry name" value="DAPIN"/>
    <property type="match status" value="1"/>
</dbReference>
<comment type="subcellular location">
    <subcellularLocation>
        <location evidence="1">Cytoplasm</location>
    </subcellularLocation>
</comment>
<keyword evidence="2" id="KW-0963">Cytoplasm</keyword>
<dbReference type="InterPro" id="IPR041267">
    <property type="entry name" value="NLRP_HD2"/>
</dbReference>
<protein>
    <submittedName>
        <fullName evidence="11 12">NLR family CARD domain-containing protein 3-like</fullName>
    </submittedName>
</protein>
<evidence type="ECO:0000313" key="13">
    <source>
        <dbReference type="RefSeq" id="XP_055362451.1"/>
    </source>
</evidence>
<dbReference type="Pfam" id="PF17776">
    <property type="entry name" value="NLRC4_HD2"/>
    <property type="match status" value="1"/>
</dbReference>
<dbReference type="InterPro" id="IPR032675">
    <property type="entry name" value="LRR_dom_sf"/>
</dbReference>
<dbReference type="PROSITE" id="PS50188">
    <property type="entry name" value="B302_SPRY"/>
    <property type="match status" value="1"/>
</dbReference>
<evidence type="ECO:0000259" key="8">
    <source>
        <dbReference type="PROSITE" id="PS50824"/>
    </source>
</evidence>
<evidence type="ECO:0000313" key="12">
    <source>
        <dbReference type="RefSeq" id="XP_055362450.1"/>
    </source>
</evidence>
<dbReference type="Gene3D" id="1.10.533.10">
    <property type="entry name" value="Death Domain, Fas"/>
    <property type="match status" value="1"/>
</dbReference>
<dbReference type="InterPro" id="IPR027417">
    <property type="entry name" value="P-loop_NTPase"/>
</dbReference>
<dbReference type="Pfam" id="PF05729">
    <property type="entry name" value="NACHT"/>
    <property type="match status" value="1"/>
</dbReference>
<evidence type="ECO:0000256" key="5">
    <source>
        <dbReference type="ARBA" id="ARBA00022741"/>
    </source>
</evidence>
<accession>A0A6P7LRP8</accession>
<dbReference type="PROSITE" id="PS50837">
    <property type="entry name" value="NACHT"/>
    <property type="match status" value="1"/>
</dbReference>
<evidence type="ECO:0000313" key="10">
    <source>
        <dbReference type="Proteomes" id="UP000515150"/>
    </source>
</evidence>
<evidence type="ECO:0000313" key="14">
    <source>
        <dbReference type="RefSeq" id="XP_055362452.1"/>
    </source>
</evidence>
<feature type="domain" description="B30.2/SPRY" evidence="7">
    <location>
        <begin position="869"/>
        <end position="1068"/>
    </location>
</feature>
<keyword evidence="4" id="KW-0677">Repeat</keyword>
<dbReference type="RefSeq" id="XP_055362450.1">
    <property type="nucleotide sequence ID" value="XM_055506475.1"/>
</dbReference>
<keyword evidence="10" id="KW-1185">Reference proteome</keyword>
<dbReference type="GeneID" id="114849382"/>
<dbReference type="Proteomes" id="UP000515150">
    <property type="component" value="Chromosome 24"/>
</dbReference>
<dbReference type="RefSeq" id="XP_055362451.1">
    <property type="nucleotide sequence ID" value="XM_055506476.1"/>
</dbReference>
<keyword evidence="5" id="KW-0547">Nucleotide-binding</keyword>
<dbReference type="SMART" id="SM00449">
    <property type="entry name" value="SPRY"/>
    <property type="match status" value="1"/>
</dbReference>
<feature type="domain" description="Pyrin" evidence="8">
    <location>
        <begin position="1"/>
        <end position="99"/>
    </location>
</feature>
<evidence type="ECO:0000259" key="9">
    <source>
        <dbReference type="PROSITE" id="PS50837"/>
    </source>
</evidence>
<keyword evidence="3" id="KW-0433">Leucine-rich repeat</keyword>
<evidence type="ECO:0000256" key="4">
    <source>
        <dbReference type="ARBA" id="ARBA00022737"/>
    </source>
</evidence>
<dbReference type="InterPro" id="IPR011029">
    <property type="entry name" value="DEATH-like_dom_sf"/>
</dbReference>